<dbReference type="Proteomes" id="UP000270296">
    <property type="component" value="Unassembled WGS sequence"/>
</dbReference>
<dbReference type="OrthoDB" id="5421at2759"/>
<feature type="compositionally biased region" description="Basic residues" evidence="6">
    <location>
        <begin position="1"/>
        <end position="10"/>
    </location>
</feature>
<keyword evidence="2" id="KW-0547">Nucleotide-binding</keyword>
<dbReference type="WBParaSite" id="SBAD_0000534601-mRNA-1">
    <property type="protein sequence ID" value="SBAD_0000534601-mRNA-1"/>
    <property type="gene ID" value="SBAD_0000534601"/>
</dbReference>
<dbReference type="SMART" id="SM00382">
    <property type="entry name" value="AAA"/>
    <property type="match status" value="1"/>
</dbReference>
<evidence type="ECO:0000256" key="3">
    <source>
        <dbReference type="ARBA" id="ARBA00022840"/>
    </source>
</evidence>
<evidence type="ECO:0000313" key="9">
    <source>
        <dbReference type="Proteomes" id="UP000270296"/>
    </source>
</evidence>
<dbReference type="GO" id="GO:0005634">
    <property type="term" value="C:nucleus"/>
    <property type="evidence" value="ECO:0007669"/>
    <property type="project" value="TreeGrafter"/>
</dbReference>
<feature type="region of interest" description="Disordered" evidence="6">
    <location>
        <begin position="1"/>
        <end position="95"/>
    </location>
</feature>
<sequence>MGRSPYKSRLRSSDPAHQSKRGNNSNESGEFEEVWDIRSRLSRRKGTDLQSRNCFADSSDDLDTDSPSKPITEIVKHESESSDEEDEPVRKEYSLRNNRHTNIYFRSPMQSSSDTIGQKRGFERLQQHKNRKRSDNDKSLMNDFKYGKRLADICPAVINDEVDFSCVGGLTDQILALKEMVVLPMMYPEVFEKFKITPPRGVLFYGPPGTGKTLVAHALANECNSAGRNIRFFMRKGADCLCKWVGESERQLRLLFEQAYLMRPSIIFFDEIDGLAPVRSSKQDQIHSSIVSTLLALMDGVEQRDEIVVIGATNRLDAIDPALRRPGRFDRELCFSLPDRNVSDADFDMAMRITCPNIKRSSSVAVHPIPAHLRPLLDDAISSVYQLIPDCFKDSVEGVDAPTLSIETVLPKNQSSVWFLRRHILITGSSSDYGQTSYVAPAVLHLLESLPLYVLTIQEISSSGCATAEEAVSQWRIAGRSQIWIGYGEANVTATCDQGLWKLKFVKAEIQDLFLDEYVFEMQPPSASARWDFFAQLSPIIMDRPVRGTDIGKYWLVPDYYEIITEPMDLSKMMNKVNDDQYKSAADFLADINLITHNALMYNPDREIRELVIRHRAYDLRDFATELIEEELDSDFEQLYIVKVQDPEHISYPRCRHSQKHCEQNLSVIVDQQKILKFIDLASNKTDGYHVHQLEELYAQCLHAIAKLSEVYDRSALPKVNSIDDKSLELYTSVACKLC</sequence>
<dbReference type="Pfam" id="PF00004">
    <property type="entry name" value="AAA"/>
    <property type="match status" value="1"/>
</dbReference>
<evidence type="ECO:0000256" key="1">
    <source>
        <dbReference type="ARBA" id="ARBA00006914"/>
    </source>
</evidence>
<dbReference type="AlphaFoldDB" id="A0A183INE0"/>
<evidence type="ECO:0000313" key="8">
    <source>
        <dbReference type="EMBL" id="VDP06372.1"/>
    </source>
</evidence>
<evidence type="ECO:0000256" key="2">
    <source>
        <dbReference type="ARBA" id="ARBA00022741"/>
    </source>
</evidence>
<dbReference type="Pfam" id="PF00439">
    <property type="entry name" value="Bromodomain"/>
    <property type="match status" value="1"/>
</dbReference>
<evidence type="ECO:0000256" key="6">
    <source>
        <dbReference type="SAM" id="MobiDB-lite"/>
    </source>
</evidence>
<dbReference type="GO" id="GO:0016887">
    <property type="term" value="F:ATP hydrolysis activity"/>
    <property type="evidence" value="ECO:0007669"/>
    <property type="project" value="InterPro"/>
</dbReference>
<dbReference type="PANTHER" id="PTHR23069:SF0">
    <property type="entry name" value="TAT-BINDING HOMOLOG 7"/>
    <property type="match status" value="1"/>
</dbReference>
<dbReference type="PROSITE" id="PS00674">
    <property type="entry name" value="AAA"/>
    <property type="match status" value="1"/>
</dbReference>
<gene>
    <name evidence="8" type="ORF">SBAD_LOCUS5136</name>
</gene>
<dbReference type="GO" id="GO:0003682">
    <property type="term" value="F:chromatin binding"/>
    <property type="evidence" value="ECO:0007669"/>
    <property type="project" value="TreeGrafter"/>
</dbReference>
<dbReference type="InterPro" id="IPR001487">
    <property type="entry name" value="Bromodomain"/>
</dbReference>
<accession>A0A183INE0</accession>
<evidence type="ECO:0000256" key="5">
    <source>
        <dbReference type="PROSITE-ProRule" id="PRU00035"/>
    </source>
</evidence>
<dbReference type="PRINTS" id="PR00503">
    <property type="entry name" value="BROMODOMAIN"/>
</dbReference>
<dbReference type="InterPro" id="IPR036427">
    <property type="entry name" value="Bromodomain-like_sf"/>
</dbReference>
<proteinExistence type="inferred from homology"/>
<comment type="similarity">
    <text evidence="1">Belongs to the AAA ATPase family.</text>
</comment>
<evidence type="ECO:0000313" key="10">
    <source>
        <dbReference type="WBParaSite" id="SBAD_0000534601-mRNA-1"/>
    </source>
</evidence>
<dbReference type="PANTHER" id="PTHR23069">
    <property type="entry name" value="AAA DOMAIN-CONTAINING"/>
    <property type="match status" value="1"/>
</dbReference>
<dbReference type="GO" id="GO:0042393">
    <property type="term" value="F:histone binding"/>
    <property type="evidence" value="ECO:0007669"/>
    <property type="project" value="TreeGrafter"/>
</dbReference>
<name>A0A183INE0_9BILA</name>
<evidence type="ECO:0000256" key="4">
    <source>
        <dbReference type="ARBA" id="ARBA00023117"/>
    </source>
</evidence>
<keyword evidence="3" id="KW-0067">ATP-binding</keyword>
<protein>
    <submittedName>
        <fullName evidence="10">Bromo domain-containing protein</fullName>
    </submittedName>
</protein>
<dbReference type="InterPro" id="IPR003593">
    <property type="entry name" value="AAA+_ATPase"/>
</dbReference>
<dbReference type="InterPro" id="IPR027417">
    <property type="entry name" value="P-loop_NTPase"/>
</dbReference>
<dbReference type="FunFam" id="3.40.50.300:FF:000061">
    <property type="entry name" value="ATPase family, AAA domain-containing 2"/>
    <property type="match status" value="1"/>
</dbReference>
<dbReference type="PROSITE" id="PS50014">
    <property type="entry name" value="BROMODOMAIN_2"/>
    <property type="match status" value="1"/>
</dbReference>
<dbReference type="Gene3D" id="3.40.50.300">
    <property type="entry name" value="P-loop containing nucleotide triphosphate hydrolases"/>
    <property type="match status" value="1"/>
</dbReference>
<dbReference type="GO" id="GO:0005524">
    <property type="term" value="F:ATP binding"/>
    <property type="evidence" value="ECO:0007669"/>
    <property type="project" value="UniProtKB-KW"/>
</dbReference>
<dbReference type="SUPFAM" id="SSF47370">
    <property type="entry name" value="Bromodomain"/>
    <property type="match status" value="1"/>
</dbReference>
<dbReference type="EMBL" id="UZAM01008777">
    <property type="protein sequence ID" value="VDP06372.1"/>
    <property type="molecule type" value="Genomic_DNA"/>
</dbReference>
<dbReference type="SUPFAM" id="SSF52540">
    <property type="entry name" value="P-loop containing nucleoside triphosphate hydrolases"/>
    <property type="match status" value="1"/>
</dbReference>
<dbReference type="SMART" id="SM00297">
    <property type="entry name" value="BROMO"/>
    <property type="match status" value="1"/>
</dbReference>
<evidence type="ECO:0000259" key="7">
    <source>
        <dbReference type="PROSITE" id="PS50014"/>
    </source>
</evidence>
<feature type="domain" description="Bromo" evidence="7">
    <location>
        <begin position="557"/>
        <end position="610"/>
    </location>
</feature>
<dbReference type="InterPro" id="IPR045199">
    <property type="entry name" value="ATAD2-like"/>
</dbReference>
<reference evidence="10" key="1">
    <citation type="submission" date="2016-06" db="UniProtKB">
        <authorList>
            <consortium name="WormBaseParasite"/>
        </authorList>
    </citation>
    <scope>IDENTIFICATION</scope>
</reference>
<dbReference type="GO" id="GO:0045815">
    <property type="term" value="P:transcription initiation-coupled chromatin remodeling"/>
    <property type="evidence" value="ECO:0007669"/>
    <property type="project" value="TreeGrafter"/>
</dbReference>
<dbReference type="GO" id="GO:0006337">
    <property type="term" value="P:nucleosome disassembly"/>
    <property type="evidence" value="ECO:0007669"/>
    <property type="project" value="TreeGrafter"/>
</dbReference>
<reference evidence="8 9" key="2">
    <citation type="submission" date="2018-11" db="EMBL/GenBank/DDBJ databases">
        <authorList>
            <consortium name="Pathogen Informatics"/>
        </authorList>
    </citation>
    <scope>NUCLEOTIDE SEQUENCE [LARGE SCALE GENOMIC DNA]</scope>
</reference>
<keyword evidence="9" id="KW-1185">Reference proteome</keyword>
<organism evidence="10">
    <name type="scientific">Soboliphyme baturini</name>
    <dbReference type="NCBI Taxonomy" id="241478"/>
    <lineage>
        <taxon>Eukaryota</taxon>
        <taxon>Metazoa</taxon>
        <taxon>Ecdysozoa</taxon>
        <taxon>Nematoda</taxon>
        <taxon>Enoplea</taxon>
        <taxon>Dorylaimia</taxon>
        <taxon>Dioctophymatida</taxon>
        <taxon>Dioctophymatoidea</taxon>
        <taxon>Soboliphymatidae</taxon>
        <taxon>Soboliphyme</taxon>
    </lineage>
</organism>
<dbReference type="InterPro" id="IPR003960">
    <property type="entry name" value="ATPase_AAA_CS"/>
</dbReference>
<dbReference type="Gene3D" id="1.20.920.10">
    <property type="entry name" value="Bromodomain-like"/>
    <property type="match status" value="1"/>
</dbReference>
<dbReference type="GO" id="GO:0006334">
    <property type="term" value="P:nucleosome assembly"/>
    <property type="evidence" value="ECO:0007669"/>
    <property type="project" value="TreeGrafter"/>
</dbReference>
<dbReference type="InterPro" id="IPR003959">
    <property type="entry name" value="ATPase_AAA_core"/>
</dbReference>
<keyword evidence="4 5" id="KW-0103">Bromodomain</keyword>